<dbReference type="AlphaFoldDB" id="A0AAD9ZC70"/>
<organism evidence="2 3">
    <name type="scientific">Dipteronia sinensis</name>
    <dbReference type="NCBI Taxonomy" id="43782"/>
    <lineage>
        <taxon>Eukaryota</taxon>
        <taxon>Viridiplantae</taxon>
        <taxon>Streptophyta</taxon>
        <taxon>Embryophyta</taxon>
        <taxon>Tracheophyta</taxon>
        <taxon>Spermatophyta</taxon>
        <taxon>Magnoliopsida</taxon>
        <taxon>eudicotyledons</taxon>
        <taxon>Gunneridae</taxon>
        <taxon>Pentapetalae</taxon>
        <taxon>rosids</taxon>
        <taxon>malvids</taxon>
        <taxon>Sapindales</taxon>
        <taxon>Sapindaceae</taxon>
        <taxon>Hippocastanoideae</taxon>
        <taxon>Acereae</taxon>
        <taxon>Dipteronia</taxon>
    </lineage>
</organism>
<dbReference type="PANTHER" id="PTHR33116:SF86">
    <property type="entry name" value="REVERSE TRANSCRIPTASE DOMAIN-CONTAINING PROTEIN"/>
    <property type="match status" value="1"/>
</dbReference>
<evidence type="ECO:0000259" key="1">
    <source>
        <dbReference type="Pfam" id="PF13966"/>
    </source>
</evidence>
<evidence type="ECO:0000313" key="2">
    <source>
        <dbReference type="EMBL" id="KAK3175743.1"/>
    </source>
</evidence>
<dbReference type="PANTHER" id="PTHR33116">
    <property type="entry name" value="REVERSE TRANSCRIPTASE ZINC-BINDING DOMAIN-CONTAINING PROTEIN-RELATED-RELATED"/>
    <property type="match status" value="1"/>
</dbReference>
<proteinExistence type="predicted"/>
<dbReference type="Pfam" id="PF13966">
    <property type="entry name" value="zf-RVT"/>
    <property type="match status" value="1"/>
</dbReference>
<comment type="caution">
    <text evidence="2">The sequence shown here is derived from an EMBL/GenBank/DDBJ whole genome shotgun (WGS) entry which is preliminary data.</text>
</comment>
<reference evidence="2" key="1">
    <citation type="journal article" date="2023" name="Plant J.">
        <title>Genome sequences and population genomics provide insights into the demographic history, inbreeding, and mutation load of two 'living fossil' tree species of Dipteronia.</title>
        <authorList>
            <person name="Feng Y."/>
            <person name="Comes H.P."/>
            <person name="Chen J."/>
            <person name="Zhu S."/>
            <person name="Lu R."/>
            <person name="Zhang X."/>
            <person name="Li P."/>
            <person name="Qiu J."/>
            <person name="Olsen K.M."/>
            <person name="Qiu Y."/>
        </authorList>
    </citation>
    <scope>NUCLEOTIDE SEQUENCE</scope>
    <source>
        <strain evidence="2">NBL</strain>
    </source>
</reference>
<dbReference type="EMBL" id="JANJYJ010000397">
    <property type="protein sequence ID" value="KAK3175743.1"/>
    <property type="molecule type" value="Genomic_DNA"/>
</dbReference>
<sequence>MSIFQLPISLCLELHSMIMGFWWGSKEGSKKISWVSREKVCIPKSRGGLGFKDLSAFNQALLAKQAWRLVVNPSSLVFKVFKAKYFRNGDFLEAVVKPGCSAVWRSILWSKALLLRGLRWNVGSGARISAFRDPWLPRPFSFRPVSQSLRTDLVVADFIDKQGHCWDLRRLEESFLEVDRELNLSIPISLSDRPDCLMWHFDKKGIYNVKSGYKVACESKFRAICSSSNQKGELWKLLWNLHVPPKVRVFLWKVSNNAIPSLANLFRRKVLLLPCCGRCEEEVESTSHALFWCSEVEEVWDFSEFGLLLGDLKGLGCLDILCWFSP</sequence>
<gene>
    <name evidence="2" type="ORF">Dsin_032821</name>
</gene>
<dbReference type="InterPro" id="IPR026960">
    <property type="entry name" value="RVT-Znf"/>
</dbReference>
<dbReference type="Proteomes" id="UP001281410">
    <property type="component" value="Unassembled WGS sequence"/>
</dbReference>
<protein>
    <recommendedName>
        <fullName evidence="1">Reverse transcriptase zinc-binding domain-containing protein</fullName>
    </recommendedName>
</protein>
<feature type="domain" description="Reverse transcriptase zinc-binding" evidence="1">
    <location>
        <begin position="210"/>
        <end position="300"/>
    </location>
</feature>
<evidence type="ECO:0000313" key="3">
    <source>
        <dbReference type="Proteomes" id="UP001281410"/>
    </source>
</evidence>
<keyword evidence="3" id="KW-1185">Reference proteome</keyword>
<name>A0AAD9ZC70_9ROSI</name>
<accession>A0AAD9ZC70</accession>